<dbReference type="Proteomes" id="UP000481643">
    <property type="component" value="Unassembled WGS sequence"/>
</dbReference>
<dbReference type="SUPFAM" id="SSF55729">
    <property type="entry name" value="Acyl-CoA N-acyltransferases (Nat)"/>
    <property type="match status" value="1"/>
</dbReference>
<evidence type="ECO:0000313" key="5">
    <source>
        <dbReference type="Proteomes" id="UP000481643"/>
    </source>
</evidence>
<accession>A0A6L3YEB8</accession>
<dbReference type="InterPro" id="IPR000182">
    <property type="entry name" value="GNAT_dom"/>
</dbReference>
<organism evidence="4 5">
    <name type="scientific">Brucella tritici</name>
    <dbReference type="NCBI Taxonomy" id="94626"/>
    <lineage>
        <taxon>Bacteria</taxon>
        <taxon>Pseudomonadati</taxon>
        <taxon>Pseudomonadota</taxon>
        <taxon>Alphaproteobacteria</taxon>
        <taxon>Hyphomicrobiales</taxon>
        <taxon>Brucellaceae</taxon>
        <taxon>Brucella/Ochrobactrum group</taxon>
        <taxon>Brucella</taxon>
    </lineage>
</organism>
<dbReference type="GO" id="GO:0016747">
    <property type="term" value="F:acyltransferase activity, transferring groups other than amino-acyl groups"/>
    <property type="evidence" value="ECO:0007669"/>
    <property type="project" value="InterPro"/>
</dbReference>
<keyword evidence="1 4" id="KW-0808">Transferase</keyword>
<evidence type="ECO:0000256" key="1">
    <source>
        <dbReference type="ARBA" id="ARBA00022679"/>
    </source>
</evidence>
<keyword evidence="2" id="KW-0012">Acyltransferase</keyword>
<protein>
    <submittedName>
        <fullName evidence="4">GNAT family N-acetyltransferase</fullName>
    </submittedName>
</protein>
<dbReference type="Pfam" id="PF00583">
    <property type="entry name" value="Acetyltransf_1"/>
    <property type="match status" value="1"/>
</dbReference>
<dbReference type="PANTHER" id="PTHR43877">
    <property type="entry name" value="AMINOALKYLPHOSPHONATE N-ACETYLTRANSFERASE-RELATED-RELATED"/>
    <property type="match status" value="1"/>
</dbReference>
<feature type="domain" description="N-acetyltransferase" evidence="3">
    <location>
        <begin position="7"/>
        <end position="162"/>
    </location>
</feature>
<sequence>MVVKTDFLIRRGFPGEFVSMSALAVRAWRIAARDIELSAEGQKALEAKFQRDLQENADGVLAAERAGALAGWGARVPQSNYISDLWVDPPYHGQGIGRQLLDALMAKILLDGFDEALIGTHADNLPAINLYKKAGFQIDWQGDEWSESFGRSVEKVRMSADL</sequence>
<dbReference type="Gene3D" id="3.40.630.30">
    <property type="match status" value="1"/>
</dbReference>
<dbReference type="InterPro" id="IPR050832">
    <property type="entry name" value="Bact_Acetyltransf"/>
</dbReference>
<evidence type="ECO:0000313" key="4">
    <source>
        <dbReference type="EMBL" id="KAB2681728.1"/>
    </source>
</evidence>
<dbReference type="EMBL" id="WBVX01000022">
    <property type="protein sequence ID" value="KAB2681728.1"/>
    <property type="molecule type" value="Genomic_DNA"/>
</dbReference>
<evidence type="ECO:0000256" key="2">
    <source>
        <dbReference type="ARBA" id="ARBA00023315"/>
    </source>
</evidence>
<dbReference type="InterPro" id="IPR016181">
    <property type="entry name" value="Acyl_CoA_acyltransferase"/>
</dbReference>
<proteinExistence type="predicted"/>
<comment type="caution">
    <text evidence="4">The sequence shown here is derived from an EMBL/GenBank/DDBJ whole genome shotgun (WGS) entry which is preliminary data.</text>
</comment>
<gene>
    <name evidence="4" type="ORF">F9L08_18840</name>
</gene>
<name>A0A6L3YEB8_9HYPH</name>
<dbReference type="AlphaFoldDB" id="A0A6L3YEB8"/>
<evidence type="ECO:0000259" key="3">
    <source>
        <dbReference type="PROSITE" id="PS51186"/>
    </source>
</evidence>
<dbReference type="PROSITE" id="PS51186">
    <property type="entry name" value="GNAT"/>
    <property type="match status" value="1"/>
</dbReference>
<reference evidence="4 5" key="1">
    <citation type="submission" date="2019-09" db="EMBL/GenBank/DDBJ databases">
        <title>Taxonomic organization of the family Brucellaceae based on a phylogenomic approach.</title>
        <authorList>
            <person name="Leclercq S."/>
            <person name="Cloeckaert A."/>
            <person name="Zygmunt M.S."/>
        </authorList>
    </citation>
    <scope>NUCLEOTIDE SEQUENCE [LARGE SCALE GENOMIC DNA]</scope>
    <source>
        <strain evidence="4 5">WS1830</strain>
    </source>
</reference>
<dbReference type="CDD" id="cd04301">
    <property type="entry name" value="NAT_SF"/>
    <property type="match status" value="1"/>
</dbReference>